<evidence type="ECO:0000313" key="16">
    <source>
        <dbReference type="Proteomes" id="UP000321907"/>
    </source>
</evidence>
<reference evidence="15 16" key="1">
    <citation type="submission" date="2019-08" db="EMBL/GenBank/DDBJ databases">
        <title>Lewinella sp. strain SSH13 Genome sequencing and assembly.</title>
        <authorList>
            <person name="Kim I."/>
        </authorList>
    </citation>
    <scope>NUCLEOTIDE SEQUENCE [LARGE SCALE GENOMIC DNA]</scope>
    <source>
        <strain evidence="15 16">SSH13</strain>
    </source>
</reference>
<dbReference type="InterPro" id="IPR038377">
    <property type="entry name" value="Na/Glc_symporter_sf"/>
</dbReference>
<keyword evidence="9" id="KW-0406">Ion transport</keyword>
<evidence type="ECO:0000256" key="10">
    <source>
        <dbReference type="ARBA" id="ARBA00023136"/>
    </source>
</evidence>
<evidence type="ECO:0000256" key="6">
    <source>
        <dbReference type="ARBA" id="ARBA00022847"/>
    </source>
</evidence>
<keyword evidence="11" id="KW-0739">Sodium transport</keyword>
<keyword evidence="4" id="KW-1003">Cell membrane</keyword>
<evidence type="ECO:0000256" key="9">
    <source>
        <dbReference type="ARBA" id="ARBA00023065"/>
    </source>
</evidence>
<dbReference type="InterPro" id="IPR050277">
    <property type="entry name" value="Sodium:Solute_Symporter"/>
</dbReference>
<feature type="transmembrane region" description="Helical" evidence="14">
    <location>
        <begin position="44"/>
        <end position="64"/>
    </location>
</feature>
<feature type="transmembrane region" description="Helical" evidence="14">
    <location>
        <begin position="376"/>
        <end position="397"/>
    </location>
</feature>
<sequence length="499" mass="53995">MVLAWTLFLLYLLGTSYLGWLGLKKTDGFSSFAIGKGDLSPLQVGVTLAAATASAATFIINPGFVYVDGLAAFMHLGLSVYLGFVLMLLLLSFRFRELGSAFHALTIPDWIGKRYNSRNFSLYFAVINLLSFAFIVLLVGGISIVMQQLLEVSNLVALAITLVFVTGYVLIGGTYAHVYTNMFQGFLMVGVSVLVIGSGIVLMAGTEDFWGAIAGAGEGLMGYVNPESRFFKDVFSTYIAGFCIGGALVCQPHILTKALYVKTNREVGRYIAIFSVVYLLFTMLLLVGFWAHVAVPAEALTDPATGLFRQDLVMTAYLKETFPDWLFTIVSVVLLAAAMSTLDGLLVGISTITANDLVLNLLRRKKEGDEEKQLRLAMRVSQLVLVLVAIAAFFVALHPPQLLGIFGQVGVYGLVLAAVPPLLAGVLFTNVHKGLVWAFSVLALLIHFTLYRYGTIWFPDTTLAFANPGVTAAIALLATAVPSTIISWALRNRPAPVKD</sequence>
<proteinExistence type="inferred from homology"/>
<name>A0A5C7FH93_9BACT</name>
<keyword evidence="10 14" id="KW-0472">Membrane</keyword>
<evidence type="ECO:0000256" key="13">
    <source>
        <dbReference type="RuleBase" id="RU362091"/>
    </source>
</evidence>
<evidence type="ECO:0000256" key="11">
    <source>
        <dbReference type="ARBA" id="ARBA00023201"/>
    </source>
</evidence>
<feature type="transmembrane region" description="Helical" evidence="14">
    <location>
        <begin position="325"/>
        <end position="355"/>
    </location>
</feature>
<comment type="catalytic activity">
    <reaction evidence="12">
        <text>L-proline(in) + Na(+)(in) = L-proline(out) + Na(+)(out)</text>
        <dbReference type="Rhea" id="RHEA:28967"/>
        <dbReference type="ChEBI" id="CHEBI:29101"/>
        <dbReference type="ChEBI" id="CHEBI:60039"/>
    </reaction>
</comment>
<feature type="transmembrane region" description="Helical" evidence="14">
    <location>
        <begin position="435"/>
        <end position="453"/>
    </location>
</feature>
<feature type="transmembrane region" description="Helical" evidence="14">
    <location>
        <begin position="409"/>
        <end position="428"/>
    </location>
</feature>
<dbReference type="GO" id="GO:0005886">
    <property type="term" value="C:plasma membrane"/>
    <property type="evidence" value="ECO:0007669"/>
    <property type="project" value="UniProtKB-SubCell"/>
</dbReference>
<dbReference type="AlphaFoldDB" id="A0A5C7FH93"/>
<keyword evidence="16" id="KW-1185">Reference proteome</keyword>
<evidence type="ECO:0000256" key="3">
    <source>
        <dbReference type="ARBA" id="ARBA00022448"/>
    </source>
</evidence>
<dbReference type="GO" id="GO:0006814">
    <property type="term" value="P:sodium ion transport"/>
    <property type="evidence" value="ECO:0007669"/>
    <property type="project" value="UniProtKB-KW"/>
</dbReference>
<evidence type="ECO:0000256" key="1">
    <source>
        <dbReference type="ARBA" id="ARBA00004651"/>
    </source>
</evidence>
<organism evidence="15 16">
    <name type="scientific">Neolewinella aurantiaca</name>
    <dbReference type="NCBI Taxonomy" id="2602767"/>
    <lineage>
        <taxon>Bacteria</taxon>
        <taxon>Pseudomonadati</taxon>
        <taxon>Bacteroidota</taxon>
        <taxon>Saprospiria</taxon>
        <taxon>Saprospirales</taxon>
        <taxon>Lewinellaceae</taxon>
        <taxon>Neolewinella</taxon>
    </lineage>
</organism>
<dbReference type="PANTHER" id="PTHR48086:SF3">
    <property type="entry name" value="SODIUM_PROLINE SYMPORTER"/>
    <property type="match status" value="1"/>
</dbReference>
<feature type="transmembrane region" description="Helical" evidence="14">
    <location>
        <begin position="152"/>
        <end position="171"/>
    </location>
</feature>
<evidence type="ECO:0000256" key="4">
    <source>
        <dbReference type="ARBA" id="ARBA00022475"/>
    </source>
</evidence>
<gene>
    <name evidence="15" type="ORF">FUA23_11595</name>
</gene>
<evidence type="ECO:0000256" key="8">
    <source>
        <dbReference type="ARBA" id="ARBA00023053"/>
    </source>
</evidence>
<evidence type="ECO:0000256" key="5">
    <source>
        <dbReference type="ARBA" id="ARBA00022692"/>
    </source>
</evidence>
<feature type="transmembrane region" description="Helical" evidence="14">
    <location>
        <begin position="235"/>
        <end position="255"/>
    </location>
</feature>
<dbReference type="OrthoDB" id="1400010at2"/>
<feature type="transmembrane region" description="Helical" evidence="14">
    <location>
        <begin position="267"/>
        <end position="291"/>
    </location>
</feature>
<dbReference type="PANTHER" id="PTHR48086">
    <property type="entry name" value="SODIUM/PROLINE SYMPORTER-RELATED"/>
    <property type="match status" value="1"/>
</dbReference>
<keyword evidence="6" id="KW-0769">Symport</keyword>
<evidence type="ECO:0000256" key="2">
    <source>
        <dbReference type="ARBA" id="ARBA00006434"/>
    </source>
</evidence>
<keyword evidence="7 14" id="KW-1133">Transmembrane helix</keyword>
<comment type="caution">
    <text evidence="15">The sequence shown here is derived from an EMBL/GenBank/DDBJ whole genome shotgun (WGS) entry which is preliminary data.</text>
</comment>
<dbReference type="Gene3D" id="1.20.1730.10">
    <property type="entry name" value="Sodium/glucose cotransporter"/>
    <property type="match status" value="1"/>
</dbReference>
<keyword evidence="8" id="KW-0915">Sodium</keyword>
<dbReference type="RefSeq" id="WP_147930909.1">
    <property type="nucleotide sequence ID" value="NZ_VOXD01000016.1"/>
</dbReference>
<keyword evidence="3" id="KW-0813">Transport</keyword>
<dbReference type="Proteomes" id="UP000321907">
    <property type="component" value="Unassembled WGS sequence"/>
</dbReference>
<feature type="transmembrane region" description="Helical" evidence="14">
    <location>
        <begin position="6"/>
        <end position="23"/>
    </location>
</feature>
<dbReference type="PROSITE" id="PS50283">
    <property type="entry name" value="NA_SOLUT_SYMP_3"/>
    <property type="match status" value="1"/>
</dbReference>
<keyword evidence="5 14" id="KW-0812">Transmembrane</keyword>
<comment type="subcellular location">
    <subcellularLocation>
        <location evidence="1">Cell membrane</location>
        <topology evidence="1">Multi-pass membrane protein</topology>
    </subcellularLocation>
</comment>
<accession>A0A5C7FH93</accession>
<feature type="transmembrane region" description="Helical" evidence="14">
    <location>
        <begin position="183"/>
        <end position="204"/>
    </location>
</feature>
<evidence type="ECO:0000256" key="12">
    <source>
        <dbReference type="ARBA" id="ARBA00033708"/>
    </source>
</evidence>
<dbReference type="EMBL" id="VOXD01000016">
    <property type="protein sequence ID" value="TXF89147.1"/>
    <property type="molecule type" value="Genomic_DNA"/>
</dbReference>
<evidence type="ECO:0000256" key="14">
    <source>
        <dbReference type="SAM" id="Phobius"/>
    </source>
</evidence>
<dbReference type="InterPro" id="IPR001734">
    <property type="entry name" value="Na/solute_symporter"/>
</dbReference>
<protein>
    <submittedName>
        <fullName evidence="15">Uncharacterized protein</fullName>
    </submittedName>
</protein>
<evidence type="ECO:0000256" key="7">
    <source>
        <dbReference type="ARBA" id="ARBA00022989"/>
    </source>
</evidence>
<feature type="transmembrane region" description="Helical" evidence="14">
    <location>
        <begin position="70"/>
        <end position="91"/>
    </location>
</feature>
<feature type="transmembrane region" description="Helical" evidence="14">
    <location>
        <begin position="465"/>
        <end position="490"/>
    </location>
</feature>
<evidence type="ECO:0000313" key="15">
    <source>
        <dbReference type="EMBL" id="TXF89147.1"/>
    </source>
</evidence>
<comment type="similarity">
    <text evidence="2 13">Belongs to the sodium:solute symporter (SSF) (TC 2.A.21) family.</text>
</comment>
<feature type="transmembrane region" description="Helical" evidence="14">
    <location>
        <begin position="122"/>
        <end position="146"/>
    </location>
</feature>
<dbReference type="Pfam" id="PF00474">
    <property type="entry name" value="SSF"/>
    <property type="match status" value="1"/>
</dbReference>
<dbReference type="GO" id="GO:0015293">
    <property type="term" value="F:symporter activity"/>
    <property type="evidence" value="ECO:0007669"/>
    <property type="project" value="UniProtKB-KW"/>
</dbReference>